<dbReference type="EMBL" id="AP022613">
    <property type="protein sequence ID" value="BBZ41635.1"/>
    <property type="molecule type" value="Genomic_DNA"/>
</dbReference>
<keyword evidence="2" id="KW-1185">Reference proteome</keyword>
<gene>
    <name evidence="1" type="ORF">MCNS_46980</name>
</gene>
<protein>
    <submittedName>
        <fullName evidence="1">Uncharacterized protein</fullName>
    </submittedName>
</protein>
<evidence type="ECO:0000313" key="2">
    <source>
        <dbReference type="Proteomes" id="UP000467385"/>
    </source>
</evidence>
<dbReference type="STRING" id="44010.AWC00_20810"/>
<dbReference type="AlphaFoldDB" id="A0A1X1T1L7"/>
<dbReference type="RefSeq" id="WP_085234666.1">
    <property type="nucleotide sequence ID" value="NZ_AP022613.1"/>
</dbReference>
<accession>A0A1X1T1L7</accession>
<reference evidence="1 2" key="1">
    <citation type="journal article" date="2019" name="Emerg. Microbes Infect.">
        <title>Comprehensive subspecies identification of 175 nontuberculous mycobacteria species based on 7547 genomic profiles.</title>
        <authorList>
            <person name="Matsumoto Y."/>
            <person name="Kinjo T."/>
            <person name="Motooka D."/>
            <person name="Nabeya D."/>
            <person name="Jung N."/>
            <person name="Uechi K."/>
            <person name="Horii T."/>
            <person name="Iida T."/>
            <person name="Fujita J."/>
            <person name="Nakamura S."/>
        </authorList>
    </citation>
    <scope>NUCLEOTIDE SEQUENCE [LARGE SCALE GENOMIC DNA]</scope>
    <source>
        <strain evidence="1 2">JCM 14738</strain>
    </source>
</reference>
<dbReference type="Pfam" id="PF06197">
    <property type="entry name" value="DUF998"/>
    <property type="match status" value="1"/>
</dbReference>
<organism evidence="1 2">
    <name type="scientific">Mycobacterium conspicuum</name>
    <dbReference type="NCBI Taxonomy" id="44010"/>
    <lineage>
        <taxon>Bacteria</taxon>
        <taxon>Bacillati</taxon>
        <taxon>Actinomycetota</taxon>
        <taxon>Actinomycetes</taxon>
        <taxon>Mycobacteriales</taxon>
        <taxon>Mycobacteriaceae</taxon>
        <taxon>Mycobacterium</taxon>
    </lineage>
</organism>
<dbReference type="Proteomes" id="UP000467385">
    <property type="component" value="Chromosome"/>
</dbReference>
<dbReference type="InterPro" id="IPR009339">
    <property type="entry name" value="DUF998"/>
</dbReference>
<evidence type="ECO:0000313" key="1">
    <source>
        <dbReference type="EMBL" id="BBZ41635.1"/>
    </source>
</evidence>
<name>A0A1X1T1L7_9MYCO</name>
<dbReference type="OrthoDB" id="5191116at2"/>
<proteinExistence type="predicted"/>
<sequence>MPTSRSSVIGALFLIIGAIGFVGAEAVAANRWTDPNYSYRFDYISDLGNPVPHDFVFEHTVNSPWHVVMNLGFVSQGILFAIATALLYRLFRGRSRFVVLGCGIIHGSGMVLAGVFHQQSVNAVEMAIHWIGAHGIIFGPIGIALVGVLGGRAGASAWYRAMSAALGFGGILSGLALVYIPAVRTITGGGTLERITMYGLFMWQVVTGISLLLKARHQ</sequence>